<keyword evidence="2" id="KW-0342">GTP-binding</keyword>
<dbReference type="FunFam" id="3.40.50.300:FF:001447">
    <property type="entry name" value="Ras-related protein Rab-1B"/>
    <property type="match status" value="1"/>
</dbReference>
<keyword evidence="4" id="KW-1185">Reference proteome</keyword>
<gene>
    <name evidence="3" type="ORF">BB560_006802</name>
</gene>
<protein>
    <submittedName>
        <fullName evidence="3">Uncharacterized protein</fullName>
    </submittedName>
</protein>
<dbReference type="InterPro" id="IPR001806">
    <property type="entry name" value="Small_GTPase"/>
</dbReference>
<reference evidence="3 4" key="1">
    <citation type="journal article" date="2018" name="MBio">
        <title>Comparative Genomics Reveals the Core Gene Toolbox for the Fungus-Insect Symbiosis.</title>
        <authorList>
            <person name="Wang Y."/>
            <person name="Stata M."/>
            <person name="Wang W."/>
            <person name="Stajich J.E."/>
            <person name="White M.M."/>
            <person name="Moncalvo J.M."/>
        </authorList>
    </citation>
    <scope>NUCLEOTIDE SEQUENCE [LARGE SCALE GENOMIC DNA]</scope>
    <source>
        <strain evidence="3 4">SC-DP-2</strain>
    </source>
</reference>
<dbReference type="SUPFAM" id="SSF52540">
    <property type="entry name" value="P-loop containing nucleoside triphosphate hydrolases"/>
    <property type="match status" value="1"/>
</dbReference>
<evidence type="ECO:0000256" key="1">
    <source>
        <dbReference type="ARBA" id="ARBA00022741"/>
    </source>
</evidence>
<dbReference type="GO" id="GO:0003924">
    <property type="term" value="F:GTPase activity"/>
    <property type="evidence" value="ECO:0007669"/>
    <property type="project" value="InterPro"/>
</dbReference>
<comment type="caution">
    <text evidence="3">The sequence shown here is derived from an EMBL/GenBank/DDBJ whole genome shotgun (WGS) entry which is preliminary data.</text>
</comment>
<evidence type="ECO:0000313" key="4">
    <source>
        <dbReference type="Proteomes" id="UP000245609"/>
    </source>
</evidence>
<dbReference type="InterPro" id="IPR027417">
    <property type="entry name" value="P-loop_NTPase"/>
</dbReference>
<feature type="non-terminal residue" evidence="3">
    <location>
        <position position="1"/>
    </location>
</feature>
<dbReference type="Pfam" id="PF00071">
    <property type="entry name" value="Ras"/>
    <property type="match status" value="1"/>
</dbReference>
<dbReference type="Gene3D" id="3.40.50.300">
    <property type="entry name" value="P-loop containing nucleotide triphosphate hydrolases"/>
    <property type="match status" value="1"/>
</dbReference>
<dbReference type="PANTHER" id="PTHR47977">
    <property type="entry name" value="RAS-RELATED PROTEIN RAB"/>
    <property type="match status" value="1"/>
</dbReference>
<keyword evidence="1" id="KW-0547">Nucleotide-binding</keyword>
<dbReference type="NCBIfam" id="TIGR00231">
    <property type="entry name" value="small_GTP"/>
    <property type="match status" value="1"/>
</dbReference>
<dbReference type="InterPro" id="IPR050227">
    <property type="entry name" value="Rab"/>
</dbReference>
<dbReference type="Proteomes" id="UP000245609">
    <property type="component" value="Unassembled WGS sequence"/>
</dbReference>
<dbReference type="STRING" id="133381.A0A2T9Y1E5"/>
<dbReference type="PRINTS" id="PR00449">
    <property type="entry name" value="RASTRNSFRMNG"/>
</dbReference>
<name>A0A2T9Y1E5_9FUNG</name>
<dbReference type="SMART" id="SM00173">
    <property type="entry name" value="RAS"/>
    <property type="match status" value="1"/>
</dbReference>
<dbReference type="GO" id="GO:0005525">
    <property type="term" value="F:GTP binding"/>
    <property type="evidence" value="ECO:0007669"/>
    <property type="project" value="UniProtKB-KW"/>
</dbReference>
<dbReference type="SMART" id="SM00174">
    <property type="entry name" value="RHO"/>
    <property type="match status" value="1"/>
</dbReference>
<evidence type="ECO:0000313" key="3">
    <source>
        <dbReference type="EMBL" id="PVU86161.1"/>
    </source>
</evidence>
<accession>A0A2T9Y1E5</accession>
<sequence>NTWKLMDKQAKDGTPAAEAQQKVNKEVAATFKLLMIGDSGVGKSSILLRFTNDEFLPPEEAAPTIGVDFKVKYIEPDDKRYKLTIWDTAGQERFRTLTSSYYRGAQGVVLVYDVCERSSFESLDRWFDELDTYCSRKDVVKIIIGNKIDKASVKEPTNNS</sequence>
<dbReference type="EMBL" id="MBFS01003528">
    <property type="protein sequence ID" value="PVU86161.1"/>
    <property type="molecule type" value="Genomic_DNA"/>
</dbReference>
<evidence type="ECO:0000256" key="2">
    <source>
        <dbReference type="ARBA" id="ARBA00023134"/>
    </source>
</evidence>
<proteinExistence type="predicted"/>
<dbReference type="PROSITE" id="PS51419">
    <property type="entry name" value="RAB"/>
    <property type="match status" value="1"/>
</dbReference>
<dbReference type="OrthoDB" id="9989112at2759"/>
<dbReference type="AlphaFoldDB" id="A0A2T9Y1E5"/>
<organism evidence="3 4">
    <name type="scientific">Smittium megazygosporum</name>
    <dbReference type="NCBI Taxonomy" id="133381"/>
    <lineage>
        <taxon>Eukaryota</taxon>
        <taxon>Fungi</taxon>
        <taxon>Fungi incertae sedis</taxon>
        <taxon>Zoopagomycota</taxon>
        <taxon>Kickxellomycotina</taxon>
        <taxon>Harpellomycetes</taxon>
        <taxon>Harpellales</taxon>
        <taxon>Legeriomycetaceae</taxon>
        <taxon>Smittium</taxon>
    </lineage>
</organism>
<dbReference type="InterPro" id="IPR005225">
    <property type="entry name" value="Small_GTP-bd"/>
</dbReference>
<dbReference type="SMART" id="SM00175">
    <property type="entry name" value="RAB"/>
    <property type="match status" value="1"/>
</dbReference>
<dbReference type="PROSITE" id="PS51421">
    <property type="entry name" value="RAS"/>
    <property type="match status" value="1"/>
</dbReference>